<evidence type="ECO:0000313" key="3">
    <source>
        <dbReference type="Proteomes" id="UP001516023"/>
    </source>
</evidence>
<reference evidence="2 3" key="1">
    <citation type="journal article" date="2020" name="G3 (Bethesda)">
        <title>Improved Reference Genome for Cyclotella cryptica CCMP332, a Model for Cell Wall Morphogenesis, Salinity Adaptation, and Lipid Production in Diatoms (Bacillariophyta).</title>
        <authorList>
            <person name="Roberts W.R."/>
            <person name="Downey K.M."/>
            <person name="Ruck E.C."/>
            <person name="Traller J.C."/>
            <person name="Alverson A.J."/>
        </authorList>
    </citation>
    <scope>NUCLEOTIDE SEQUENCE [LARGE SCALE GENOMIC DNA]</scope>
    <source>
        <strain evidence="2 3">CCMP332</strain>
    </source>
</reference>
<gene>
    <name evidence="2" type="ORF">HJC23_008037</name>
</gene>
<keyword evidence="3" id="KW-1185">Reference proteome</keyword>
<proteinExistence type="predicted"/>
<name>A0ABD3Q4J9_9STRA</name>
<accession>A0ABD3Q4J9</accession>
<dbReference type="Proteomes" id="UP001516023">
    <property type="component" value="Unassembled WGS sequence"/>
</dbReference>
<dbReference type="EMBL" id="JABMIG020000079">
    <property type="protein sequence ID" value="KAL3794581.1"/>
    <property type="molecule type" value="Genomic_DNA"/>
</dbReference>
<evidence type="ECO:0000256" key="1">
    <source>
        <dbReference type="SAM" id="MobiDB-lite"/>
    </source>
</evidence>
<sequence>MRPLHPLTRPLLPTTRSITSTLPLSAPPKTKPKSSDEPKVKQQKGGNKASKAPSASQTAAKEAHATKMQRLMVMAVDAPYVGPPPASQEEMARRYEIGQNYVIGCWERHNELNHDLAVKIRMKKYAIKMLPREGQVGDSLLEFVDDGAGEKEKSRRETEKSSVYGRWRSEALKIDDWVGPPSWRPIPMYTPPIPGFDIEEYMINEDEKS</sequence>
<evidence type="ECO:0000313" key="2">
    <source>
        <dbReference type="EMBL" id="KAL3794581.1"/>
    </source>
</evidence>
<comment type="caution">
    <text evidence="2">The sequence shown here is derived from an EMBL/GenBank/DDBJ whole genome shotgun (WGS) entry which is preliminary data.</text>
</comment>
<feature type="compositionally biased region" description="Low complexity" evidence="1">
    <location>
        <begin position="1"/>
        <end position="16"/>
    </location>
</feature>
<feature type="region of interest" description="Disordered" evidence="1">
    <location>
        <begin position="1"/>
        <end position="65"/>
    </location>
</feature>
<dbReference type="AlphaFoldDB" id="A0ABD3Q4J9"/>
<organism evidence="2 3">
    <name type="scientific">Cyclotella cryptica</name>
    <dbReference type="NCBI Taxonomy" id="29204"/>
    <lineage>
        <taxon>Eukaryota</taxon>
        <taxon>Sar</taxon>
        <taxon>Stramenopiles</taxon>
        <taxon>Ochrophyta</taxon>
        <taxon>Bacillariophyta</taxon>
        <taxon>Coscinodiscophyceae</taxon>
        <taxon>Thalassiosirophycidae</taxon>
        <taxon>Stephanodiscales</taxon>
        <taxon>Stephanodiscaceae</taxon>
        <taxon>Cyclotella</taxon>
    </lineage>
</organism>
<protein>
    <submittedName>
        <fullName evidence="2">Uncharacterized protein</fullName>
    </submittedName>
</protein>